<reference evidence="2 3" key="1">
    <citation type="submission" date="2019-08" db="EMBL/GenBank/DDBJ databases">
        <title>In-depth cultivation of the pig gut microbiome towards novel bacterial diversity and tailored functional studies.</title>
        <authorList>
            <person name="Wylensek D."/>
            <person name="Hitch T.C.A."/>
            <person name="Clavel T."/>
        </authorList>
    </citation>
    <scope>NUCLEOTIDE SEQUENCE [LARGE SCALE GENOMIC DNA]</scope>
    <source>
        <strain evidence="2 3">Med78-601-WT-4W-RMD-3</strain>
    </source>
</reference>
<sequence>MLLYECNIKKIWRESGRLLMTFIIGAVGTLIGAFVGYFTLRNHIPDLGYVATIMTGSYIGGGVNFVALSDAFNVPSEIIAATTIADIENKNIFHKDLERI</sequence>
<evidence type="ECO:0000256" key="1">
    <source>
        <dbReference type="SAM" id="Phobius"/>
    </source>
</evidence>
<name>A0A844FJ97_9FIRM</name>
<dbReference type="EMBL" id="VULR01000018">
    <property type="protein sequence ID" value="MSS44183.1"/>
    <property type="molecule type" value="Genomic_DNA"/>
</dbReference>
<dbReference type="PANTHER" id="PTHR34289">
    <property type="entry name" value="PROTEIN, PUTATIVE (DUF819)-RELATED"/>
    <property type="match status" value="1"/>
</dbReference>
<protein>
    <submittedName>
        <fullName evidence="2">DUF819 family protein</fullName>
    </submittedName>
</protein>
<dbReference type="Proteomes" id="UP000462760">
    <property type="component" value="Unassembled WGS sequence"/>
</dbReference>
<evidence type="ECO:0000313" key="2">
    <source>
        <dbReference type="EMBL" id="MSS44183.1"/>
    </source>
</evidence>
<feature type="transmembrane region" description="Helical" evidence="1">
    <location>
        <begin position="20"/>
        <end position="40"/>
    </location>
</feature>
<comment type="caution">
    <text evidence="2">The sequence shown here is derived from an EMBL/GenBank/DDBJ whole genome shotgun (WGS) entry which is preliminary data.</text>
</comment>
<organism evidence="2 3">
    <name type="scientific">Anaerosalibacter bizertensis</name>
    <dbReference type="NCBI Taxonomy" id="932217"/>
    <lineage>
        <taxon>Bacteria</taxon>
        <taxon>Bacillati</taxon>
        <taxon>Bacillota</taxon>
        <taxon>Tissierellia</taxon>
        <taxon>Tissierellales</taxon>
        <taxon>Sporanaerobacteraceae</taxon>
        <taxon>Anaerosalibacter</taxon>
    </lineage>
</organism>
<proteinExistence type="predicted"/>
<dbReference type="InterPro" id="IPR008537">
    <property type="entry name" value="DUF819"/>
</dbReference>
<keyword evidence="1" id="KW-0472">Membrane</keyword>
<dbReference type="PANTHER" id="PTHR34289:SF8">
    <property type="entry name" value="DUF819 DOMAIN-CONTAINING PROTEIN"/>
    <property type="match status" value="1"/>
</dbReference>
<gene>
    <name evidence="2" type="ORF">FYJ27_10745</name>
</gene>
<dbReference type="RefSeq" id="WP_154484855.1">
    <property type="nucleotide sequence ID" value="NZ_JAHLOA010000024.1"/>
</dbReference>
<keyword evidence="1" id="KW-0812">Transmembrane</keyword>
<keyword evidence="1" id="KW-1133">Transmembrane helix</keyword>
<accession>A0A844FJ97</accession>
<dbReference type="Pfam" id="PF05684">
    <property type="entry name" value="DUF819"/>
    <property type="match status" value="1"/>
</dbReference>
<feature type="transmembrane region" description="Helical" evidence="1">
    <location>
        <begin position="47"/>
        <end position="67"/>
    </location>
</feature>
<evidence type="ECO:0000313" key="3">
    <source>
        <dbReference type="Proteomes" id="UP000462760"/>
    </source>
</evidence>
<dbReference type="OrthoDB" id="653763at2"/>
<dbReference type="AlphaFoldDB" id="A0A844FJ97"/>